<accession>A0AAV9UCR7</accession>
<dbReference type="EMBL" id="JAVHNS010000011">
    <property type="protein sequence ID" value="KAK6340011.1"/>
    <property type="molecule type" value="Genomic_DNA"/>
</dbReference>
<proteinExistence type="predicted"/>
<protein>
    <submittedName>
        <fullName evidence="1">Uncharacterized protein</fullName>
    </submittedName>
</protein>
<name>A0AAV9UCR7_9PEZI</name>
<gene>
    <name evidence="1" type="ORF">TWF730_001788</name>
</gene>
<sequence length="136" mass="15096">MSVAVKLKLACAMASGAESNTHFDRNSAWEMHALEQCSFENKGAKPFGVKMSSGRRLARCRMPRRHIIRPVRPPCTATLNKFLLGGTLVGWQKHDALRASVDRLVVYSRNSNSNATCYIAFAVDENTTPLNPITFN</sequence>
<evidence type="ECO:0000313" key="2">
    <source>
        <dbReference type="Proteomes" id="UP001373714"/>
    </source>
</evidence>
<organism evidence="1 2">
    <name type="scientific">Orbilia blumenaviensis</name>
    <dbReference type="NCBI Taxonomy" id="1796055"/>
    <lineage>
        <taxon>Eukaryota</taxon>
        <taxon>Fungi</taxon>
        <taxon>Dikarya</taxon>
        <taxon>Ascomycota</taxon>
        <taxon>Pezizomycotina</taxon>
        <taxon>Orbiliomycetes</taxon>
        <taxon>Orbiliales</taxon>
        <taxon>Orbiliaceae</taxon>
        <taxon>Orbilia</taxon>
    </lineage>
</organism>
<comment type="caution">
    <text evidence="1">The sequence shown here is derived from an EMBL/GenBank/DDBJ whole genome shotgun (WGS) entry which is preliminary data.</text>
</comment>
<evidence type="ECO:0000313" key="1">
    <source>
        <dbReference type="EMBL" id="KAK6340011.1"/>
    </source>
</evidence>
<dbReference type="AlphaFoldDB" id="A0AAV9UCR7"/>
<keyword evidence="2" id="KW-1185">Reference proteome</keyword>
<dbReference type="Proteomes" id="UP001373714">
    <property type="component" value="Unassembled WGS sequence"/>
</dbReference>
<reference evidence="1 2" key="1">
    <citation type="submission" date="2019-10" db="EMBL/GenBank/DDBJ databases">
        <authorList>
            <person name="Palmer J.M."/>
        </authorList>
    </citation>
    <scope>NUCLEOTIDE SEQUENCE [LARGE SCALE GENOMIC DNA]</scope>
    <source>
        <strain evidence="1 2">TWF730</strain>
    </source>
</reference>